<dbReference type="EMBL" id="NIDE01000014">
    <property type="protein sequence ID" value="OWK37960.1"/>
    <property type="molecule type" value="Genomic_DNA"/>
</dbReference>
<accession>A0A225D8M9</accession>
<evidence type="ECO:0000313" key="2">
    <source>
        <dbReference type="EMBL" id="OWK37960.1"/>
    </source>
</evidence>
<organism evidence="2 3">
    <name type="scientific">Fimbriiglobus ruber</name>
    <dbReference type="NCBI Taxonomy" id="1908690"/>
    <lineage>
        <taxon>Bacteria</taxon>
        <taxon>Pseudomonadati</taxon>
        <taxon>Planctomycetota</taxon>
        <taxon>Planctomycetia</taxon>
        <taxon>Gemmatales</taxon>
        <taxon>Gemmataceae</taxon>
        <taxon>Fimbriiglobus</taxon>
    </lineage>
</organism>
<dbReference type="OrthoDB" id="279521at2"/>
<reference evidence="3" key="1">
    <citation type="submission" date="2017-06" db="EMBL/GenBank/DDBJ databases">
        <title>Genome analysis of Fimbriiglobus ruber SP5, the first member of the order Planctomycetales with confirmed chitinolytic capability.</title>
        <authorList>
            <person name="Ravin N.V."/>
            <person name="Rakitin A.L."/>
            <person name="Ivanova A.A."/>
            <person name="Beletsky A.V."/>
            <person name="Kulichevskaya I.S."/>
            <person name="Mardanov A.V."/>
            <person name="Dedysh S.N."/>
        </authorList>
    </citation>
    <scope>NUCLEOTIDE SEQUENCE [LARGE SCALE GENOMIC DNA]</scope>
    <source>
        <strain evidence="3">SP5</strain>
    </source>
</reference>
<dbReference type="Proteomes" id="UP000214646">
    <property type="component" value="Unassembled WGS sequence"/>
</dbReference>
<gene>
    <name evidence="2" type="ORF">FRUB_07080</name>
</gene>
<dbReference type="RefSeq" id="WP_088257779.1">
    <property type="nucleotide sequence ID" value="NZ_NIDE01000014.1"/>
</dbReference>
<evidence type="ECO:0000313" key="3">
    <source>
        <dbReference type="Proteomes" id="UP000214646"/>
    </source>
</evidence>
<evidence type="ECO:0000256" key="1">
    <source>
        <dbReference type="SAM" id="MobiDB-lite"/>
    </source>
</evidence>
<feature type="region of interest" description="Disordered" evidence="1">
    <location>
        <begin position="12"/>
        <end position="33"/>
    </location>
</feature>
<sequence length="279" mass="31190">MNATMMVLLLLGHGPSQPPSPPAGEKADNKAEAEEARAIARKLADEYVFQLDKQSGLRLRREPEPVFRWLLQLDRRFYSDVYVWTHEGRPEVIAAITNIYGARRAMETEIHSLSATLPLLSHDGKVVWEPEHPGVELKPLSGAPKPGTTAVARLSQMRTLAAQFSVVVDYGSKNKEDMRLLPAPVYRYASEKQGATDGALFAFVRGTDPEAFLMIEARKGGEGVEWQYAFARFVGHASLRAVRDGREVWQVDALPVKVNTDPKQPYFGLRKYSDFPVVK</sequence>
<protein>
    <submittedName>
        <fullName evidence="2">Uncharacterized protein</fullName>
    </submittedName>
</protein>
<comment type="caution">
    <text evidence="2">The sequence shown here is derived from an EMBL/GenBank/DDBJ whole genome shotgun (WGS) entry which is preliminary data.</text>
</comment>
<dbReference type="AlphaFoldDB" id="A0A225D8M9"/>
<proteinExistence type="predicted"/>
<name>A0A225D8M9_9BACT</name>
<keyword evidence="3" id="KW-1185">Reference proteome</keyword>